<dbReference type="InterPro" id="IPR027417">
    <property type="entry name" value="P-loop_NTPase"/>
</dbReference>
<dbReference type="PANTHER" id="PTHR32114">
    <property type="entry name" value="ABC TRANSPORTER ABCH.3"/>
    <property type="match status" value="1"/>
</dbReference>
<evidence type="ECO:0000259" key="4">
    <source>
        <dbReference type="Pfam" id="PF13476"/>
    </source>
</evidence>
<sequence>MILKSLEARNFRQFRDIELEFSTDSDRNVTVIHGQNGSGKTTLMNAFLWGLYEDLRSLENQDQLVNQGAFLETDPGESVQIEVVLEFEHDGRHHTVTRRHTVQKRSEDDQIGQVIDEELTVEYLNEQGEVVEPNTELRYIRQIIPRDLSDLFFFDGEYINDLSGIDNQGEIREAIRKMMGLTILDRSTDHLEWVEKQFREELQNAGGAELQELINKQESKEEEQQQIEQKLEDKKRKKARIQEEINDISAVLEQLDETAELEEKRQNLQDRISDLEDHKQSINSKLEAQLSKNGFLTYAMPAFKETAEDLDELREAGEIPSELSNEFVDDLLESGECICGRELVEGTPHYEEVKGYKSTVNADGLDQTAIKLISHFTQIESATEEFKKDTDELIEERERVDAKINDLRGDVDDIEVKIEELTDDFDDYADETGIDWDEQDIQSPSDLQAARQEKQEEKSSVVKEIGKLEDKIEILDEEIEDLQEEIDAAESEKREANLARKRMQTAKAVRQDMEETYEGFQHTVRERANKRVSETFEDVITSDYEARITDDFGLKIYDPNYDQALPVNKSRGERQVASLSFIGSLVDIARERYEAEEDYKFFSGGIYPIVMDSPFGSLDNQHRRDVSETIPQLANQVIVLATDSQWEGPVKESMLDRIGRQFYLEYEQHGGAHGTPMTTVREETVAAKEVQ</sequence>
<comment type="similarity">
    <text evidence="2">Belongs to the Sph1/Sph2 family.</text>
</comment>
<evidence type="ECO:0000313" key="5">
    <source>
        <dbReference type="EMBL" id="MFD1527704.1"/>
    </source>
</evidence>
<feature type="compositionally biased region" description="Basic and acidic residues" evidence="3">
    <location>
        <begin position="451"/>
        <end position="460"/>
    </location>
</feature>
<dbReference type="AlphaFoldDB" id="A0ABD6BA75"/>
<dbReference type="SUPFAM" id="SSF52540">
    <property type="entry name" value="P-loop containing nucleoside triphosphate hydrolases"/>
    <property type="match status" value="2"/>
</dbReference>
<evidence type="ECO:0000256" key="1">
    <source>
        <dbReference type="ARBA" id="ARBA00023054"/>
    </source>
</evidence>
<keyword evidence="1" id="KW-0175">Coiled coil</keyword>
<dbReference type="Proteomes" id="UP001597111">
    <property type="component" value="Unassembled WGS sequence"/>
</dbReference>
<dbReference type="RefSeq" id="WP_379730372.1">
    <property type="nucleotide sequence ID" value="NZ_JBHSWZ010000002.1"/>
</dbReference>
<keyword evidence="6" id="KW-1185">Reference proteome</keyword>
<evidence type="ECO:0000313" key="6">
    <source>
        <dbReference type="Proteomes" id="UP001597111"/>
    </source>
</evidence>
<comment type="caution">
    <text evidence="5">The sequence shown here is derived from an EMBL/GenBank/DDBJ whole genome shotgun (WGS) entry which is preliminary data.</text>
</comment>
<feature type="region of interest" description="Disordered" evidence="3">
    <location>
        <begin position="439"/>
        <end position="460"/>
    </location>
</feature>
<feature type="domain" description="Rad50/SbcC-type AAA" evidence="4">
    <location>
        <begin position="5"/>
        <end position="256"/>
    </location>
</feature>
<feature type="region of interest" description="Disordered" evidence="3">
    <location>
        <begin position="217"/>
        <end position="236"/>
    </location>
</feature>
<evidence type="ECO:0000256" key="2">
    <source>
        <dbReference type="ARBA" id="ARBA00049666"/>
    </source>
</evidence>
<dbReference type="PANTHER" id="PTHR32114:SF2">
    <property type="entry name" value="ABC TRANSPORTER ABCH.3"/>
    <property type="match status" value="1"/>
</dbReference>
<reference evidence="5 6" key="1">
    <citation type="journal article" date="2019" name="Int. J. Syst. Evol. Microbiol.">
        <title>The Global Catalogue of Microorganisms (GCM) 10K type strain sequencing project: providing services to taxonomists for standard genome sequencing and annotation.</title>
        <authorList>
            <consortium name="The Broad Institute Genomics Platform"/>
            <consortium name="The Broad Institute Genome Sequencing Center for Infectious Disease"/>
            <person name="Wu L."/>
            <person name="Ma J."/>
        </authorList>
    </citation>
    <scope>NUCLEOTIDE SEQUENCE [LARGE SCALE GENOMIC DNA]</scope>
    <source>
        <strain evidence="5 6">CGMCC 1.12285</strain>
    </source>
</reference>
<name>A0ABD6BA75_9EURY</name>
<gene>
    <name evidence="5" type="ORF">ACFR9S_15600</name>
</gene>
<protein>
    <submittedName>
        <fullName evidence="5">AAA family ATPase</fullName>
    </submittedName>
</protein>
<organism evidence="5 6">
    <name type="scientific">Halolamina salina</name>
    <dbReference type="NCBI Taxonomy" id="1220023"/>
    <lineage>
        <taxon>Archaea</taxon>
        <taxon>Methanobacteriati</taxon>
        <taxon>Methanobacteriota</taxon>
        <taxon>Stenosarchaea group</taxon>
        <taxon>Halobacteria</taxon>
        <taxon>Halobacteriales</taxon>
        <taxon>Haloferacaceae</taxon>
    </lineage>
</organism>
<proteinExistence type="inferred from homology"/>
<evidence type="ECO:0000256" key="3">
    <source>
        <dbReference type="SAM" id="MobiDB-lite"/>
    </source>
</evidence>
<dbReference type="Pfam" id="PF13476">
    <property type="entry name" value="AAA_23"/>
    <property type="match status" value="1"/>
</dbReference>
<dbReference type="InterPro" id="IPR038729">
    <property type="entry name" value="Rad50/SbcC_AAA"/>
</dbReference>
<feature type="compositionally biased region" description="Basic and acidic residues" evidence="3">
    <location>
        <begin position="217"/>
        <end position="234"/>
    </location>
</feature>
<accession>A0ABD6BA75</accession>
<dbReference type="Gene3D" id="3.40.50.300">
    <property type="entry name" value="P-loop containing nucleotide triphosphate hydrolases"/>
    <property type="match status" value="2"/>
</dbReference>
<dbReference type="EMBL" id="JBHUDH010000254">
    <property type="protein sequence ID" value="MFD1527704.1"/>
    <property type="molecule type" value="Genomic_DNA"/>
</dbReference>